<evidence type="ECO:0000313" key="2">
    <source>
        <dbReference type="Proteomes" id="UP000247594"/>
    </source>
</evidence>
<comment type="caution">
    <text evidence="1">The sequence shown here is derived from an EMBL/GenBank/DDBJ whole genome shotgun (WGS) entry which is preliminary data.</text>
</comment>
<dbReference type="Proteomes" id="UP000247594">
    <property type="component" value="Unassembled WGS sequence"/>
</dbReference>
<dbReference type="AlphaFoldDB" id="A0AAE5TI65"/>
<sequence>MQATQQFHKIKLKENFKTANYNKYVNIRQMEIPLFLYLYIFNGYFHKKSYNNQNVELQFSNKINADLIWNF</sequence>
<gene>
    <name evidence="1" type="ORF">DM482_06290</name>
</gene>
<accession>A0AAE5TI65</accession>
<dbReference type="EMBL" id="QJPJ01000008">
    <property type="protein sequence ID" value="PXZ38998.1"/>
    <property type="molecule type" value="Genomic_DNA"/>
</dbReference>
<protein>
    <submittedName>
        <fullName evidence="1">Uncharacterized protein</fullName>
    </submittedName>
</protein>
<organism evidence="1 2">
    <name type="scientific">Avibacterium paragallinarum</name>
    <name type="common">Haemophilus gallinarum</name>
    <dbReference type="NCBI Taxonomy" id="728"/>
    <lineage>
        <taxon>Bacteria</taxon>
        <taxon>Pseudomonadati</taxon>
        <taxon>Pseudomonadota</taxon>
        <taxon>Gammaproteobacteria</taxon>
        <taxon>Pasteurellales</taxon>
        <taxon>Pasteurellaceae</taxon>
        <taxon>Avibacterium</taxon>
    </lineage>
</organism>
<evidence type="ECO:0000313" key="1">
    <source>
        <dbReference type="EMBL" id="PXZ38998.1"/>
    </source>
</evidence>
<name>A0AAE5TI65_AVIPA</name>
<reference evidence="1 2" key="1">
    <citation type="submission" date="2018-06" db="EMBL/GenBank/DDBJ databases">
        <authorList>
            <person name="Teymurazov M."/>
            <person name="Kislichkina A."/>
            <person name="Abaymova A."/>
            <person name="Mukhina T."/>
            <person name="Mayskaya N."/>
            <person name="Svetoch E."/>
            <person name="Bogun A."/>
        </authorList>
    </citation>
    <scope>NUCLEOTIDE SEQUENCE [LARGE SCALE GENOMIC DNA]</scope>
    <source>
        <strain evidence="1 2">SCPM-O-B-8406</strain>
    </source>
</reference>
<proteinExistence type="predicted"/>